<evidence type="ECO:0000256" key="4">
    <source>
        <dbReference type="ARBA" id="ARBA00023163"/>
    </source>
</evidence>
<dbReference type="PROSITE" id="PS50863">
    <property type="entry name" value="B3"/>
    <property type="match status" value="1"/>
</dbReference>
<dbReference type="Gene3D" id="2.40.330.10">
    <property type="entry name" value="DNA-binding pseudobarrel domain"/>
    <property type="match status" value="1"/>
</dbReference>
<dbReference type="EMBL" id="JAMFTS010000002">
    <property type="protein sequence ID" value="KAJ4783965.1"/>
    <property type="molecule type" value="Genomic_DNA"/>
</dbReference>
<dbReference type="SMART" id="SM01019">
    <property type="entry name" value="B3"/>
    <property type="match status" value="1"/>
</dbReference>
<dbReference type="SUPFAM" id="SSF101936">
    <property type="entry name" value="DNA-binding pseudobarrel domain"/>
    <property type="match status" value="1"/>
</dbReference>
<dbReference type="CDD" id="cd10017">
    <property type="entry name" value="B3_DNA"/>
    <property type="match status" value="1"/>
</dbReference>
<evidence type="ECO:0000313" key="9">
    <source>
        <dbReference type="Proteomes" id="UP001140206"/>
    </source>
</evidence>
<accession>A0AAV8E399</accession>
<keyword evidence="9" id="KW-1185">Reference proteome</keyword>
<feature type="domain" description="TF-B3" evidence="6">
    <location>
        <begin position="52"/>
        <end position="155"/>
    </location>
</feature>
<protein>
    <submittedName>
        <fullName evidence="7">AP2/B3-like transcriptional factor family protein</fullName>
    </submittedName>
</protein>
<comment type="caution">
    <text evidence="7">The sequence shown here is derived from an EMBL/GenBank/DDBJ whole genome shotgun (WGS) entry which is preliminary data.</text>
</comment>
<dbReference type="Pfam" id="PF02362">
    <property type="entry name" value="B3"/>
    <property type="match status" value="1"/>
</dbReference>
<dbReference type="PANTHER" id="PTHR31140:SF139">
    <property type="entry name" value="B3 DOMAIN-CONTAINING PROTEIN OS02G0455900-RELATED"/>
    <property type="match status" value="1"/>
</dbReference>
<dbReference type="AlphaFoldDB" id="A0AAV8E399"/>
<name>A0AAV8E399_9POAL</name>
<comment type="subcellular location">
    <subcellularLocation>
        <location evidence="1">Nucleus</location>
    </subcellularLocation>
</comment>
<gene>
    <name evidence="8" type="ORF">LUZ62_035211</name>
    <name evidence="7" type="ORF">LUZ62_058927</name>
</gene>
<evidence type="ECO:0000256" key="3">
    <source>
        <dbReference type="ARBA" id="ARBA00023125"/>
    </source>
</evidence>
<dbReference type="InterPro" id="IPR003340">
    <property type="entry name" value="B3_DNA-bd"/>
</dbReference>
<dbReference type="GO" id="GO:0005634">
    <property type="term" value="C:nucleus"/>
    <property type="evidence" value="ECO:0007669"/>
    <property type="project" value="UniProtKB-SubCell"/>
</dbReference>
<dbReference type="GO" id="GO:0003677">
    <property type="term" value="F:DNA binding"/>
    <property type="evidence" value="ECO:0007669"/>
    <property type="project" value="UniProtKB-KW"/>
</dbReference>
<dbReference type="PANTHER" id="PTHR31140">
    <property type="entry name" value="B3 DOMAIN-CONTAINING TRANSCRIPTION FACTOR ABI3"/>
    <property type="match status" value="1"/>
</dbReference>
<evidence type="ECO:0000256" key="5">
    <source>
        <dbReference type="ARBA" id="ARBA00023242"/>
    </source>
</evidence>
<evidence type="ECO:0000313" key="8">
    <source>
        <dbReference type="EMBL" id="KAJ4783965.1"/>
    </source>
</evidence>
<dbReference type="EMBL" id="JAMFTS010000003">
    <property type="protein sequence ID" value="KAJ4774670.1"/>
    <property type="molecule type" value="Genomic_DNA"/>
</dbReference>
<evidence type="ECO:0000256" key="2">
    <source>
        <dbReference type="ARBA" id="ARBA00023015"/>
    </source>
</evidence>
<evidence type="ECO:0000256" key="1">
    <source>
        <dbReference type="ARBA" id="ARBA00004123"/>
    </source>
</evidence>
<dbReference type="Proteomes" id="UP001140206">
    <property type="component" value="Chromosome 2"/>
</dbReference>
<keyword evidence="3" id="KW-0238">DNA-binding</keyword>
<dbReference type="Proteomes" id="UP001140206">
    <property type="component" value="Chromosome 3"/>
</dbReference>
<sequence length="213" mass="24593">MDHQKQFSSTGDTDFDIDPKPFTIQFITSPSSSSSITTEIQKESGGEREPMFSKVLTPSDVGKLNRLVIPKQQAERYFPLLGLSSPYKGAELRFFDRAGTQWHFRYCYWGSSQSYVMTKGWSRFVREHNLSPGDTITFFRDFKYGYFFIDFCHSRPADPSPRAVDEPSFDNFLSRSSADGVMGQERRVVRLFGVNLEYKQEMSNYMKAEQVIN</sequence>
<proteinExistence type="predicted"/>
<reference evidence="7" key="1">
    <citation type="submission" date="2022-08" db="EMBL/GenBank/DDBJ databases">
        <authorList>
            <person name="Marques A."/>
        </authorList>
    </citation>
    <scope>NUCLEOTIDE SEQUENCE</scope>
    <source>
        <strain evidence="7">RhyPub2mFocal</strain>
        <tissue evidence="7">Leaves</tissue>
    </source>
</reference>
<keyword evidence="5" id="KW-0539">Nucleus</keyword>
<evidence type="ECO:0000313" key="7">
    <source>
        <dbReference type="EMBL" id="KAJ4774670.1"/>
    </source>
</evidence>
<keyword evidence="2" id="KW-0805">Transcription regulation</keyword>
<dbReference type="InterPro" id="IPR044800">
    <property type="entry name" value="LEC2-like"/>
</dbReference>
<dbReference type="InterPro" id="IPR015300">
    <property type="entry name" value="DNA-bd_pseudobarrel_sf"/>
</dbReference>
<organism evidence="7 9">
    <name type="scientific">Rhynchospora pubera</name>
    <dbReference type="NCBI Taxonomy" id="906938"/>
    <lineage>
        <taxon>Eukaryota</taxon>
        <taxon>Viridiplantae</taxon>
        <taxon>Streptophyta</taxon>
        <taxon>Embryophyta</taxon>
        <taxon>Tracheophyta</taxon>
        <taxon>Spermatophyta</taxon>
        <taxon>Magnoliopsida</taxon>
        <taxon>Liliopsida</taxon>
        <taxon>Poales</taxon>
        <taxon>Cyperaceae</taxon>
        <taxon>Cyperoideae</taxon>
        <taxon>Rhynchosporeae</taxon>
        <taxon>Rhynchospora</taxon>
    </lineage>
</organism>
<evidence type="ECO:0000259" key="6">
    <source>
        <dbReference type="PROSITE" id="PS50863"/>
    </source>
</evidence>
<dbReference type="GO" id="GO:0003700">
    <property type="term" value="F:DNA-binding transcription factor activity"/>
    <property type="evidence" value="ECO:0007669"/>
    <property type="project" value="InterPro"/>
</dbReference>
<keyword evidence="4" id="KW-0804">Transcription</keyword>